<feature type="compositionally biased region" description="Basic and acidic residues" evidence="5">
    <location>
        <begin position="91"/>
        <end position="104"/>
    </location>
</feature>
<feature type="domain" description="PAP-associated" evidence="6">
    <location>
        <begin position="641"/>
        <end position="705"/>
    </location>
</feature>
<dbReference type="SUPFAM" id="SSF81301">
    <property type="entry name" value="Nucleotidyltransferase"/>
    <property type="match status" value="1"/>
</dbReference>
<feature type="compositionally biased region" description="Polar residues" evidence="5">
    <location>
        <begin position="1029"/>
        <end position="1043"/>
    </location>
</feature>
<feature type="compositionally biased region" description="Basic and acidic residues" evidence="5">
    <location>
        <begin position="228"/>
        <end position="247"/>
    </location>
</feature>
<feature type="domain" description="Poly(A) RNA polymerase mitochondrial-like central palm" evidence="7">
    <location>
        <begin position="440"/>
        <end position="579"/>
    </location>
</feature>
<keyword evidence="9" id="KW-1185">Reference proteome</keyword>
<organism evidence="8 9">
    <name type="scientific">Letharia columbiana</name>
    <dbReference type="NCBI Taxonomy" id="112416"/>
    <lineage>
        <taxon>Eukaryota</taxon>
        <taxon>Fungi</taxon>
        <taxon>Dikarya</taxon>
        <taxon>Ascomycota</taxon>
        <taxon>Pezizomycotina</taxon>
        <taxon>Lecanoromycetes</taxon>
        <taxon>OSLEUM clade</taxon>
        <taxon>Lecanoromycetidae</taxon>
        <taxon>Lecanorales</taxon>
        <taxon>Lecanorineae</taxon>
        <taxon>Parmeliaceae</taxon>
        <taxon>Letharia</taxon>
    </lineage>
</organism>
<evidence type="ECO:0000256" key="4">
    <source>
        <dbReference type="ARBA" id="ARBA00022842"/>
    </source>
</evidence>
<proteinExistence type="inferred from homology"/>
<feature type="compositionally biased region" description="Polar residues" evidence="5">
    <location>
        <begin position="1010"/>
        <end position="1019"/>
    </location>
</feature>
<dbReference type="GO" id="GO:0046872">
    <property type="term" value="F:metal ion binding"/>
    <property type="evidence" value="ECO:0007669"/>
    <property type="project" value="UniProtKB-KW"/>
</dbReference>
<dbReference type="GO" id="GO:0010605">
    <property type="term" value="P:negative regulation of macromolecule metabolic process"/>
    <property type="evidence" value="ECO:0007669"/>
    <property type="project" value="UniProtKB-ARBA"/>
</dbReference>
<feature type="region of interest" description="Disordered" evidence="5">
    <location>
        <begin position="816"/>
        <end position="869"/>
    </location>
</feature>
<dbReference type="EC" id="2.7.7.19" evidence="2"/>
<dbReference type="GO" id="GO:0031123">
    <property type="term" value="P:RNA 3'-end processing"/>
    <property type="evidence" value="ECO:0007669"/>
    <property type="project" value="TreeGrafter"/>
</dbReference>
<sequence length="1074" mass="118823">MSSYRPNYGHQPASYHNVPPPPPPRDMPPLPPGPSPPYDSYRNNDWRPQGFNTYPQTGFTFRNNDGAPQYPRESDYNRNNGPRPYAMQENSRPRPRDQHRDNRNLNRPRGAHNFHRGRGNYGSYVAPSDRPLLRQRNETGSEELLGMTEEQASIRRYMPAEDISDSDDEPMDESDSDADDAEHNGDGSVEPPKKRRTVGSGKRHGTDGDSEPKWSNPDPYTVLPPVDEEARKRKDVVKLIRKSDLHTGAKASQHNQVAANDDFISFGFEDDKTSIRDEVPPSPSPVDQDDYGIGVPGAPSGPRQQFSHLENLHGQASEDAPGTHSKAETASSLGPPPTFFETGPLVPEEIGLDTQLSRGTEHPKGGNSSASLPYDDGALGNRKRTHNDEIKGEKIRPRKKAGFGQANGSVLSEWVPGQETDPLPWLRRSDTITANAGFRLHKEICDFYEFVRPRKFEQIVRQELLTRLQNVVSSQVPNCNVHSFGSFAAGLYLPNADMDVVVISNSFRSSGQKVVCQTKKQLFRFGDFIKSSDIAQQGTVEVIVGAKVPLVKFVDQITMIKVDVSFENNTGVIANDTFALWKKQFPAMPLLVMIIKQFLMMRGMNEVQHGGLGGFSVTCLVTSLLQNMPRVQSGELIPEQNLGEILIEFLDFYGNQLDTTRTGITMDPPGYFDKIAYQRPNLRGSVYHANKADRLAIIDPNKPDNDISGGSKNVMQIFHRFAQAHHEILEAMKTPNRPSLLDWSLGGDYESFVWQRDHLRRLYRLRWGTPEKDVVDMSDDHIGADVQWYGNVWPSSGMQGTATANMHNTGDATSISSVVAEPPHSDHPSNAKSRKKAKHTGSTPTSKKAANVSTSTPADVKEFRKEQSSAARATALRKKFPTMQNIPNSITPGLRKKLILRHTQSATNHSATKEGPKDASTVPTTQPAKSIKATNDEKQRNRAALLKQQYPDMEGIPPKIGKGTKRKLVAQYSARTSALAPAATMPTSSGTAKRNGPRLNDLPTRPVPLASTSGTNPTYKITPLHETPADSSATSDPRSQRPTSYKMAPLTEERRAEVARNLAAGSNNDPVMID</sequence>
<dbReference type="Pfam" id="PF22600">
    <property type="entry name" value="MTPAP-like_central"/>
    <property type="match status" value="1"/>
</dbReference>
<dbReference type="EMBL" id="JACCJC010000061">
    <property type="protein sequence ID" value="KAF6231047.1"/>
    <property type="molecule type" value="Genomic_DNA"/>
</dbReference>
<feature type="compositionally biased region" description="Basic and acidic residues" evidence="5">
    <location>
        <begin position="269"/>
        <end position="279"/>
    </location>
</feature>
<evidence type="ECO:0000256" key="2">
    <source>
        <dbReference type="ARBA" id="ARBA00012388"/>
    </source>
</evidence>
<dbReference type="Gene3D" id="1.10.1410.10">
    <property type="match status" value="1"/>
</dbReference>
<protein>
    <recommendedName>
        <fullName evidence="2">polynucleotide adenylyltransferase</fullName>
        <ecNumber evidence="2">2.7.7.19</ecNumber>
    </recommendedName>
</protein>
<evidence type="ECO:0000313" key="9">
    <source>
        <dbReference type="Proteomes" id="UP000578531"/>
    </source>
</evidence>
<dbReference type="PANTHER" id="PTHR23092">
    <property type="entry name" value="POLY(A) RNA POLYMERASE"/>
    <property type="match status" value="1"/>
</dbReference>
<dbReference type="AlphaFoldDB" id="A0A8H6L0L9"/>
<dbReference type="Proteomes" id="UP000578531">
    <property type="component" value="Unassembled WGS sequence"/>
</dbReference>
<feature type="compositionally biased region" description="Basic residues" evidence="5">
    <location>
        <begin position="193"/>
        <end position="203"/>
    </location>
</feature>
<accession>A0A8H6L0L9</accession>
<gene>
    <name evidence="8" type="ORF">HO173_010747</name>
</gene>
<feature type="compositionally biased region" description="Basic residues" evidence="5">
    <location>
        <begin position="109"/>
        <end position="118"/>
    </location>
</feature>
<feature type="compositionally biased region" description="Acidic residues" evidence="5">
    <location>
        <begin position="162"/>
        <end position="180"/>
    </location>
</feature>
<evidence type="ECO:0000259" key="6">
    <source>
        <dbReference type="Pfam" id="PF03828"/>
    </source>
</evidence>
<dbReference type="PANTHER" id="PTHR23092:SF15">
    <property type="entry name" value="INACTIVE NON-CANONICAL POLY(A) RNA POLYMERASE PROTEIN TRF4-2-RELATED"/>
    <property type="match status" value="1"/>
</dbReference>
<dbReference type="GeneID" id="59292393"/>
<keyword evidence="4" id="KW-0460">Magnesium</keyword>
<dbReference type="OrthoDB" id="273917at2759"/>
<dbReference type="InterPro" id="IPR043519">
    <property type="entry name" value="NT_sf"/>
</dbReference>
<name>A0A8H6L0L9_9LECA</name>
<reference evidence="8 9" key="1">
    <citation type="journal article" date="2020" name="Genomics">
        <title>Complete, high-quality genomes from long-read metagenomic sequencing of two wolf lichen thalli reveals enigmatic genome architecture.</title>
        <authorList>
            <person name="McKenzie S.K."/>
            <person name="Walston R.F."/>
            <person name="Allen J.L."/>
        </authorList>
    </citation>
    <scope>NUCLEOTIDE SEQUENCE [LARGE SCALE GENOMIC DNA]</scope>
    <source>
        <strain evidence="8">WasteWater2</strain>
    </source>
</reference>
<evidence type="ECO:0000256" key="5">
    <source>
        <dbReference type="SAM" id="MobiDB-lite"/>
    </source>
</evidence>
<feature type="region of interest" description="Disordered" evidence="5">
    <location>
        <begin position="978"/>
        <end position="1054"/>
    </location>
</feature>
<dbReference type="Gene3D" id="3.30.460.10">
    <property type="entry name" value="Beta Polymerase, domain 2"/>
    <property type="match status" value="1"/>
</dbReference>
<evidence type="ECO:0000259" key="7">
    <source>
        <dbReference type="Pfam" id="PF22600"/>
    </source>
</evidence>
<dbReference type="GO" id="GO:0031499">
    <property type="term" value="C:TRAMP complex"/>
    <property type="evidence" value="ECO:0007669"/>
    <property type="project" value="TreeGrafter"/>
</dbReference>
<dbReference type="GO" id="GO:0043634">
    <property type="term" value="P:polyadenylation-dependent ncRNA catabolic process"/>
    <property type="evidence" value="ECO:0007669"/>
    <property type="project" value="TreeGrafter"/>
</dbReference>
<keyword evidence="3" id="KW-0479">Metal-binding</keyword>
<dbReference type="SUPFAM" id="SSF81631">
    <property type="entry name" value="PAP/OAS1 substrate-binding domain"/>
    <property type="match status" value="1"/>
</dbReference>
<evidence type="ECO:0000313" key="8">
    <source>
        <dbReference type="EMBL" id="KAF6231047.1"/>
    </source>
</evidence>
<comment type="caution">
    <text evidence="8">The sequence shown here is derived from an EMBL/GenBank/DDBJ whole genome shotgun (WGS) entry which is preliminary data.</text>
</comment>
<dbReference type="GO" id="GO:1990817">
    <property type="term" value="F:poly(A) RNA polymerase activity"/>
    <property type="evidence" value="ECO:0007669"/>
    <property type="project" value="UniProtKB-EC"/>
</dbReference>
<evidence type="ECO:0000256" key="1">
    <source>
        <dbReference type="ARBA" id="ARBA00008593"/>
    </source>
</evidence>
<dbReference type="CDD" id="cd05402">
    <property type="entry name" value="NT_PAP_TUTase"/>
    <property type="match status" value="1"/>
</dbReference>
<feature type="compositionally biased region" description="Pro residues" evidence="5">
    <location>
        <begin position="18"/>
        <end position="37"/>
    </location>
</feature>
<comment type="similarity">
    <text evidence="1">Belongs to the DNA polymerase type-B-like family.</text>
</comment>
<feature type="region of interest" description="Disordered" evidence="5">
    <location>
        <begin position="1"/>
        <end position="384"/>
    </location>
</feature>
<dbReference type="InterPro" id="IPR045862">
    <property type="entry name" value="Trf4-like"/>
</dbReference>
<evidence type="ECO:0000256" key="3">
    <source>
        <dbReference type="ARBA" id="ARBA00022723"/>
    </source>
</evidence>
<dbReference type="GO" id="GO:0005730">
    <property type="term" value="C:nucleolus"/>
    <property type="evidence" value="ECO:0007669"/>
    <property type="project" value="TreeGrafter"/>
</dbReference>
<dbReference type="Pfam" id="PF03828">
    <property type="entry name" value="PAP_assoc"/>
    <property type="match status" value="1"/>
</dbReference>
<feature type="compositionally biased region" description="Polar residues" evidence="5">
    <location>
        <begin position="840"/>
        <end position="857"/>
    </location>
</feature>
<dbReference type="RefSeq" id="XP_037160480.1">
    <property type="nucleotide sequence ID" value="XM_037312632.1"/>
</dbReference>
<dbReference type="InterPro" id="IPR054708">
    <property type="entry name" value="MTPAP-like_central"/>
</dbReference>
<feature type="region of interest" description="Disordered" evidence="5">
    <location>
        <begin position="905"/>
        <end position="937"/>
    </location>
</feature>
<dbReference type="GO" id="GO:0003729">
    <property type="term" value="F:mRNA binding"/>
    <property type="evidence" value="ECO:0007669"/>
    <property type="project" value="TreeGrafter"/>
</dbReference>
<feature type="compositionally biased region" description="Polar residues" evidence="5">
    <location>
        <begin position="50"/>
        <end position="63"/>
    </location>
</feature>
<dbReference type="InterPro" id="IPR002058">
    <property type="entry name" value="PAP_assoc"/>
</dbReference>